<feature type="domain" description="MRB1590-like C-terminal" evidence="4">
    <location>
        <begin position="585"/>
        <end position="679"/>
    </location>
</feature>
<comment type="caution">
    <text evidence="5">The sequence shown here is derived from an EMBL/GenBank/DDBJ whole genome shotgun (WGS) entry which is preliminary data.</text>
</comment>
<dbReference type="InterPro" id="IPR049069">
    <property type="entry name" value="MRB1590-like_C"/>
</dbReference>
<keyword evidence="6" id="KW-1185">Reference proteome</keyword>
<dbReference type="RefSeq" id="WP_121030909.1">
    <property type="nucleotide sequence ID" value="NZ_PNJG02000002.1"/>
</dbReference>
<evidence type="ECO:0000256" key="1">
    <source>
        <dbReference type="SAM" id="MobiDB-lite"/>
    </source>
</evidence>
<dbReference type="Pfam" id="PF09818">
    <property type="entry name" value="ABC_ATPase"/>
    <property type="match status" value="1"/>
</dbReference>
<sequence>MSTPRPDLSQTLRRLDGSSYGAYKQLKGSWRIGDAELVLDRVQSDPYAPPSLARVRIPLERTGIPRELMATKDRRVAAGDLLTREFARAARELGPRGGKDSGGIFIQRTGQEILERSSVLVPDPGNVARPTPARESGLHGAGDVVTGDRRHGVGRAASSEAAVEVRCEIALPAAGRRIRGHAADRLLTEVLPGVVECALRYENLDARAFAAHVTAHLDAQHLRAQLPQRGLVAFVADGAVLPRASGHRDEPLTRGAVPFEAPASLRVELELEDGSTVSGMGIPEGVTVIVGGGYHGKSTLLQALERGVYSHVPGDGREHVVTLPSAVSVRAEDGRAVSRTDVSPFITNLPTGADTRDFSTSNASGSTSQAAATVEAFEAGTGVLLLDEDTCATNLMVRDERMRAMVPGEREPITPFVDRVGALYAERGVSSILVTGGSGAFLDVADLVIAMDAYRALDVTDRAAQVVRQFPRREDMRPAETFGSIRPHVPGSAPAVAGSPGYDAARSRSGGRGARAEARAEERATATHHAGGSDPGGGGGHGGGRHLDGGDDHSGGRHSGGGHSHRGGRRDPGGPERGGRDRPARARGLETIQLGREDVDVSALSQLVDPSQTEAVARLLEEIDRAADGRTPLTELVDAALDRVARDGLDALAHHRGHPGHLALPRAQDVAAAYHRVRR</sequence>
<reference evidence="5 6" key="1">
    <citation type="submission" date="2018-10" db="EMBL/GenBank/DDBJ databases">
        <title>Kocuria tytouropygialis sp. nov., isolated from the uropygial gland of an American barn owl (Tyto furcata).</title>
        <authorList>
            <person name="Braun M.S."/>
            <person name="Wang E."/>
            <person name="Zimmermann S."/>
            <person name="Wagner H."/>
            <person name="Wink M."/>
        </authorList>
    </citation>
    <scope>NUCLEOTIDE SEQUENCE [LARGE SCALE GENOMIC DNA]</scope>
    <source>
        <strain evidence="5 6">442</strain>
    </source>
</reference>
<dbReference type="InterPro" id="IPR046833">
    <property type="entry name" value="ABC_N"/>
</dbReference>
<dbReference type="EMBL" id="PNJG02000002">
    <property type="protein sequence ID" value="RKQ35059.1"/>
    <property type="molecule type" value="Genomic_DNA"/>
</dbReference>
<evidence type="ECO:0000313" key="5">
    <source>
        <dbReference type="EMBL" id="RKQ35059.1"/>
    </source>
</evidence>
<dbReference type="PANTHER" id="PTHR38149">
    <property type="entry name" value="ATPASE"/>
    <property type="match status" value="1"/>
</dbReference>
<accession>A0A495A5P5</accession>
<organism evidence="5 6">
    <name type="scientific">Kocuria tytonis</name>
    <dbReference type="NCBI Taxonomy" id="2054280"/>
    <lineage>
        <taxon>Bacteria</taxon>
        <taxon>Bacillati</taxon>
        <taxon>Actinomycetota</taxon>
        <taxon>Actinomycetes</taxon>
        <taxon>Micrococcales</taxon>
        <taxon>Micrococcaceae</taxon>
        <taxon>Kocuria</taxon>
    </lineage>
</organism>
<feature type="compositionally biased region" description="Basic and acidic residues" evidence="1">
    <location>
        <begin position="514"/>
        <end position="525"/>
    </location>
</feature>
<dbReference type="PANTHER" id="PTHR38149:SF1">
    <property type="entry name" value="ATPASE"/>
    <property type="match status" value="1"/>
</dbReference>
<name>A0A495A5P5_9MICC</name>
<feature type="compositionally biased region" description="Gly residues" evidence="1">
    <location>
        <begin position="533"/>
        <end position="542"/>
    </location>
</feature>
<feature type="region of interest" description="Disordered" evidence="1">
    <location>
        <begin position="121"/>
        <end position="149"/>
    </location>
</feature>
<dbReference type="InterPro" id="IPR019195">
    <property type="entry name" value="ABC_ATPase_put"/>
</dbReference>
<dbReference type="Pfam" id="PF20446">
    <property type="entry name" value="ABC_N"/>
    <property type="match status" value="1"/>
</dbReference>
<dbReference type="InterPro" id="IPR046834">
    <property type="entry name" value="ABC_ATPase_C"/>
</dbReference>
<dbReference type="Pfam" id="PF21117">
    <property type="entry name" value="MRB1590_C"/>
    <property type="match status" value="1"/>
</dbReference>
<dbReference type="Proteomes" id="UP000249516">
    <property type="component" value="Unassembled WGS sequence"/>
</dbReference>
<feature type="domain" description="ATPase of the ABC class C-terminal" evidence="2">
    <location>
        <begin position="207"/>
        <end position="486"/>
    </location>
</feature>
<feature type="compositionally biased region" description="Basic and acidic residues" evidence="1">
    <location>
        <begin position="545"/>
        <end position="555"/>
    </location>
</feature>
<dbReference type="SUPFAM" id="SSF52540">
    <property type="entry name" value="P-loop containing nucleoside triphosphate hydrolases"/>
    <property type="match status" value="1"/>
</dbReference>
<gene>
    <name evidence="5" type="ORF">C1C97_007250</name>
</gene>
<evidence type="ECO:0000259" key="4">
    <source>
        <dbReference type="Pfam" id="PF21117"/>
    </source>
</evidence>
<dbReference type="OrthoDB" id="9809999at2"/>
<feature type="domain" description="ATPase of the ABC class N-terminal" evidence="3">
    <location>
        <begin position="7"/>
        <end position="201"/>
    </location>
</feature>
<evidence type="ECO:0000259" key="3">
    <source>
        <dbReference type="Pfam" id="PF20446"/>
    </source>
</evidence>
<dbReference type="AlphaFoldDB" id="A0A495A5P5"/>
<dbReference type="InterPro" id="IPR027417">
    <property type="entry name" value="P-loop_NTPase"/>
</dbReference>
<evidence type="ECO:0000313" key="6">
    <source>
        <dbReference type="Proteomes" id="UP000249516"/>
    </source>
</evidence>
<evidence type="ECO:0000259" key="2">
    <source>
        <dbReference type="Pfam" id="PF09818"/>
    </source>
</evidence>
<feature type="region of interest" description="Disordered" evidence="1">
    <location>
        <begin position="482"/>
        <end position="586"/>
    </location>
</feature>
<protein>
    <recommendedName>
        <fullName evidence="7">ATPase</fullName>
    </recommendedName>
</protein>
<evidence type="ECO:0008006" key="7">
    <source>
        <dbReference type="Google" id="ProtNLM"/>
    </source>
</evidence>
<proteinExistence type="predicted"/>
<feature type="compositionally biased region" description="Basic and acidic residues" evidence="1">
    <location>
        <begin position="569"/>
        <end position="586"/>
    </location>
</feature>